<sequence length="402" mass="45360">MSEVISQARAFLATSQPEKALELLSSHIGSDKNSSSSPELLSIFGETLLENNQLEEAYQVLTTACQLDPEAKQGAEKYLYLGQIIGGRDGLNYINTGLNKLNEYLAEVQGGECSNQIIKDSGYESLTEYQKWLLKKLNSGIFASIEIWMTDLCMEEEAESKCNELIEYSLSLDSTNPESYSQLSSIRISQQRNQDAIEALVRAWDLFQAKKTKLEDYANVIKEEEKENDAFEVGMEYVELIQPLLTLSKYAVELEQYEIAIDIVSNVQDINDSILDAFYIEAIAYLFKAKKIISLLDKAQLDGNNSDATAAAADYRDIEIKKLKMCENEEIKSLVNDARLCLTSGYKIINSELTEECDPTVIEQVNDLLNQLDGPIISELMPKKEKNEDDNDDWEAEIEYED</sequence>
<keyword evidence="4" id="KW-1185">Reference proteome</keyword>
<feature type="repeat" description="TPR" evidence="1">
    <location>
        <begin position="38"/>
        <end position="71"/>
    </location>
</feature>
<dbReference type="GeneID" id="73378869"/>
<accession>A0AAI9SZI5</accession>
<dbReference type="AlphaFoldDB" id="A0AAI9SZI5"/>
<gene>
    <name evidence="3" type="ORF">KGF56_001252</name>
</gene>
<evidence type="ECO:0000256" key="2">
    <source>
        <dbReference type="SAM" id="MobiDB-lite"/>
    </source>
</evidence>
<dbReference type="EMBL" id="JAHUZD010000026">
    <property type="protein sequence ID" value="KAI3406033.2"/>
    <property type="molecule type" value="Genomic_DNA"/>
</dbReference>
<proteinExistence type="predicted"/>
<feature type="region of interest" description="Disordered" evidence="2">
    <location>
        <begin position="382"/>
        <end position="402"/>
    </location>
</feature>
<dbReference type="InterPro" id="IPR019734">
    <property type="entry name" value="TPR_rpt"/>
</dbReference>
<dbReference type="CDD" id="cd24142">
    <property type="entry name" value="ACL4-like"/>
    <property type="match status" value="1"/>
</dbReference>
<dbReference type="InterPro" id="IPR011990">
    <property type="entry name" value="TPR-like_helical_dom_sf"/>
</dbReference>
<evidence type="ECO:0000313" key="4">
    <source>
        <dbReference type="Proteomes" id="UP001202479"/>
    </source>
</evidence>
<feature type="compositionally biased region" description="Acidic residues" evidence="2">
    <location>
        <begin position="388"/>
        <end position="402"/>
    </location>
</feature>
<dbReference type="PROSITE" id="PS50005">
    <property type="entry name" value="TPR"/>
    <property type="match status" value="1"/>
</dbReference>
<evidence type="ECO:0000256" key="1">
    <source>
        <dbReference type="PROSITE-ProRule" id="PRU00339"/>
    </source>
</evidence>
<comment type="caution">
    <text evidence="3">The sequence shown here is derived from an EMBL/GenBank/DDBJ whole genome shotgun (WGS) entry which is preliminary data.</text>
</comment>
<keyword evidence="1" id="KW-0802">TPR repeat</keyword>
<dbReference type="Proteomes" id="UP001202479">
    <property type="component" value="Unassembled WGS sequence"/>
</dbReference>
<reference evidence="3" key="1">
    <citation type="journal article" date="2022" name="DNA Res.">
        <title>Genome analysis of five recently described species of the CUG-Ser clade uncovers Candida theae as a new hybrid lineage with pathogenic potential in the Candida parapsilosis species complex.</title>
        <authorList>
            <person name="Mixao V."/>
            <person name="Del Olmo V."/>
            <person name="Hegedusova E."/>
            <person name="Saus E."/>
            <person name="Pryszcz L."/>
            <person name="Cillingova A."/>
            <person name="Nosek J."/>
            <person name="Gabaldon T."/>
        </authorList>
    </citation>
    <scope>NUCLEOTIDE SEQUENCE</scope>
    <source>
        <strain evidence="3">CBS 10844</strain>
    </source>
</reference>
<protein>
    <recommendedName>
        <fullName evidence="5">Assembly chaperone of RPL4</fullName>
    </recommendedName>
</protein>
<dbReference type="SUPFAM" id="SSF48452">
    <property type="entry name" value="TPR-like"/>
    <property type="match status" value="2"/>
</dbReference>
<organism evidence="3 4">
    <name type="scientific">Candida oxycetoniae</name>
    <dbReference type="NCBI Taxonomy" id="497107"/>
    <lineage>
        <taxon>Eukaryota</taxon>
        <taxon>Fungi</taxon>
        <taxon>Dikarya</taxon>
        <taxon>Ascomycota</taxon>
        <taxon>Saccharomycotina</taxon>
        <taxon>Pichiomycetes</taxon>
        <taxon>Debaryomycetaceae</taxon>
        <taxon>Candida/Lodderomyces clade</taxon>
        <taxon>Candida</taxon>
    </lineage>
</organism>
<evidence type="ECO:0000313" key="3">
    <source>
        <dbReference type="EMBL" id="KAI3406033.2"/>
    </source>
</evidence>
<dbReference type="RefSeq" id="XP_049181778.1">
    <property type="nucleotide sequence ID" value="XM_049322356.1"/>
</dbReference>
<dbReference type="Gene3D" id="1.25.40.10">
    <property type="entry name" value="Tetratricopeptide repeat domain"/>
    <property type="match status" value="1"/>
</dbReference>
<name>A0AAI9SZI5_9ASCO</name>
<evidence type="ECO:0008006" key="5">
    <source>
        <dbReference type="Google" id="ProtNLM"/>
    </source>
</evidence>